<dbReference type="Pfam" id="PF00884">
    <property type="entry name" value="Sulfatase"/>
    <property type="match status" value="1"/>
</dbReference>
<name>A0A1M7PFR5_9BACT</name>
<dbReference type="Gene3D" id="3.40.720.10">
    <property type="entry name" value="Alkaline Phosphatase, subunit A"/>
    <property type="match status" value="1"/>
</dbReference>
<dbReference type="InterPro" id="IPR050738">
    <property type="entry name" value="Sulfatase"/>
</dbReference>
<dbReference type="STRING" id="388280.SAMN04488057_108180"/>
<dbReference type="Proteomes" id="UP000184513">
    <property type="component" value="Unassembled WGS sequence"/>
</dbReference>
<proteinExistence type="inferred from homology"/>
<evidence type="ECO:0000259" key="5">
    <source>
        <dbReference type="Pfam" id="PF00884"/>
    </source>
</evidence>
<sequence>MNHLLHLLFIIWTILSAPQQVLHEVAETPNIIIILADDLGYGDLGGFYGGKAHTPHLNRLAAAGMLFTDFHSNGAMCSPTRAALLTGRYQQRLGIEDPLPGDWQDQGIGAIKGIAREEFYTPPTMAEYMKAAGYATAFFGKWHLGNHSDANPRNFGFDVFRGLTSGDGDYFSKIDRHGFPDWWHNERLSYQEGYTTDVITDNGIQFIAANNEKPFFLYLAHLGVHFPWQSPGDGHLEIRKEGTDYTSSLPGPASKLGPHAPEEVPGTLIEMIESLDRNVGKLIAYLKAEGLDKNTLLFFTSDNGQYLNYQADTWPEVGSNGKLRGEKSDLFEGGHRVPAIAWWPGKIGAGSRSSETLASFDLLPTFLELTGQDFPDRKGKDRLDGQSMLPLLTGKGKMPDRTLFWRTPEAIAVRNGPWKLLEDRVNGTLALYHLEQDLPEIHDRKEYFPEKVDELKGLINLWEKEMDDN</sequence>
<evidence type="ECO:0000313" key="6">
    <source>
        <dbReference type="EMBL" id="SHN15932.1"/>
    </source>
</evidence>
<accession>A0A1M7PFR5</accession>
<evidence type="ECO:0000256" key="3">
    <source>
        <dbReference type="ARBA" id="ARBA00022801"/>
    </source>
</evidence>
<dbReference type="GO" id="GO:0004065">
    <property type="term" value="F:arylsulfatase activity"/>
    <property type="evidence" value="ECO:0007669"/>
    <property type="project" value="TreeGrafter"/>
</dbReference>
<dbReference type="OrthoDB" id="9765065at2"/>
<reference evidence="6 7" key="1">
    <citation type="submission" date="2016-11" db="EMBL/GenBank/DDBJ databases">
        <authorList>
            <person name="Jaros S."/>
            <person name="Januszkiewicz K."/>
            <person name="Wedrychowicz H."/>
        </authorList>
    </citation>
    <scope>NUCLEOTIDE SEQUENCE [LARGE SCALE GENOMIC DNA]</scope>
    <source>
        <strain evidence="6 7">CGMCC 1.6102</strain>
    </source>
</reference>
<dbReference type="PANTHER" id="PTHR42693">
    <property type="entry name" value="ARYLSULFATASE FAMILY MEMBER"/>
    <property type="match status" value="1"/>
</dbReference>
<evidence type="ECO:0000256" key="4">
    <source>
        <dbReference type="ARBA" id="ARBA00022837"/>
    </source>
</evidence>
<keyword evidence="7" id="KW-1185">Reference proteome</keyword>
<dbReference type="EMBL" id="FRCY01000008">
    <property type="protein sequence ID" value="SHN15932.1"/>
    <property type="molecule type" value="Genomic_DNA"/>
</dbReference>
<dbReference type="SUPFAM" id="SSF53649">
    <property type="entry name" value="Alkaline phosphatase-like"/>
    <property type="match status" value="1"/>
</dbReference>
<dbReference type="RefSeq" id="WP_084097344.1">
    <property type="nucleotide sequence ID" value="NZ_FRCY01000008.1"/>
</dbReference>
<keyword evidence="3" id="KW-0378">Hydrolase</keyword>
<dbReference type="PROSITE" id="PS00523">
    <property type="entry name" value="SULFATASE_1"/>
    <property type="match status" value="1"/>
</dbReference>
<dbReference type="Gene3D" id="3.30.1120.10">
    <property type="match status" value="1"/>
</dbReference>
<comment type="similarity">
    <text evidence="1">Belongs to the sulfatase family.</text>
</comment>
<gene>
    <name evidence="6" type="ORF">SAMN04488057_108180</name>
</gene>
<evidence type="ECO:0000256" key="1">
    <source>
        <dbReference type="ARBA" id="ARBA00008779"/>
    </source>
</evidence>
<feature type="domain" description="Sulfatase N-terminal" evidence="5">
    <location>
        <begin position="29"/>
        <end position="371"/>
    </location>
</feature>
<dbReference type="InterPro" id="IPR024607">
    <property type="entry name" value="Sulfatase_CS"/>
</dbReference>
<keyword evidence="2" id="KW-0479">Metal-binding</keyword>
<evidence type="ECO:0000256" key="2">
    <source>
        <dbReference type="ARBA" id="ARBA00022723"/>
    </source>
</evidence>
<dbReference type="InterPro" id="IPR000917">
    <property type="entry name" value="Sulfatase_N"/>
</dbReference>
<dbReference type="GO" id="GO:0046872">
    <property type="term" value="F:metal ion binding"/>
    <property type="evidence" value="ECO:0007669"/>
    <property type="project" value="UniProtKB-KW"/>
</dbReference>
<evidence type="ECO:0000313" key="7">
    <source>
        <dbReference type="Proteomes" id="UP000184513"/>
    </source>
</evidence>
<dbReference type="PANTHER" id="PTHR42693:SF53">
    <property type="entry name" value="ENDO-4-O-SULFATASE"/>
    <property type="match status" value="1"/>
</dbReference>
<dbReference type="AlphaFoldDB" id="A0A1M7PFR5"/>
<organism evidence="6 7">
    <name type="scientific">Cyclobacterium lianum</name>
    <dbReference type="NCBI Taxonomy" id="388280"/>
    <lineage>
        <taxon>Bacteria</taxon>
        <taxon>Pseudomonadati</taxon>
        <taxon>Bacteroidota</taxon>
        <taxon>Cytophagia</taxon>
        <taxon>Cytophagales</taxon>
        <taxon>Cyclobacteriaceae</taxon>
        <taxon>Cyclobacterium</taxon>
    </lineage>
</organism>
<protein>
    <submittedName>
        <fullName evidence="6">Arylsulfatase A</fullName>
    </submittedName>
</protein>
<dbReference type="InterPro" id="IPR017850">
    <property type="entry name" value="Alkaline_phosphatase_core_sf"/>
</dbReference>
<keyword evidence="4" id="KW-0106">Calcium</keyword>